<sequence>MSVPERQFITGAATSRTGRVAVKTTEMGLPTAVSVDRAQLRRDPDELAGEILRLCRQASARARLARRTELTATGVDAEILDALGLPTTEQVALAELIAENEYDHAPRSLLGGL</sequence>
<keyword evidence="2" id="KW-1185">Reference proteome</keyword>
<comment type="caution">
    <text evidence="1">The sequence shown here is derived from an EMBL/GenBank/DDBJ whole genome shotgun (WGS) entry which is preliminary data.</text>
</comment>
<evidence type="ECO:0000313" key="1">
    <source>
        <dbReference type="EMBL" id="MBU3062976.1"/>
    </source>
</evidence>
<accession>A0ABS6AY44</accession>
<proteinExistence type="predicted"/>
<evidence type="ECO:0000313" key="2">
    <source>
        <dbReference type="Proteomes" id="UP000733379"/>
    </source>
</evidence>
<gene>
    <name evidence="1" type="ORF">KO481_15770</name>
</gene>
<dbReference type="Proteomes" id="UP000733379">
    <property type="component" value="Unassembled WGS sequence"/>
</dbReference>
<organism evidence="1 2">
    <name type="scientific">Nocardia albiluteola</name>
    <dbReference type="NCBI Taxonomy" id="2842303"/>
    <lineage>
        <taxon>Bacteria</taxon>
        <taxon>Bacillati</taxon>
        <taxon>Actinomycetota</taxon>
        <taxon>Actinomycetes</taxon>
        <taxon>Mycobacteriales</taxon>
        <taxon>Nocardiaceae</taxon>
        <taxon>Nocardia</taxon>
    </lineage>
</organism>
<name>A0ABS6AY44_9NOCA</name>
<reference evidence="1 2" key="1">
    <citation type="submission" date="2021-06" db="EMBL/GenBank/DDBJ databases">
        <title>Actinomycetes sequencing.</title>
        <authorList>
            <person name="Shan Q."/>
        </authorList>
    </citation>
    <scope>NUCLEOTIDE SEQUENCE [LARGE SCALE GENOMIC DNA]</scope>
    <source>
        <strain evidence="1 2">NEAU-G5</strain>
    </source>
</reference>
<dbReference type="EMBL" id="JAHKNI010000004">
    <property type="protein sequence ID" value="MBU3062976.1"/>
    <property type="molecule type" value="Genomic_DNA"/>
</dbReference>
<protein>
    <submittedName>
        <fullName evidence="1">Uncharacterized protein</fullName>
    </submittedName>
</protein>